<accession>A0ABD3I5X4</accession>
<sequence length="83" mass="9034">MENVDAAFGRLLRLTSTVDSTQIVAELKEVVTELKTLRSDSELLAELRAMSGLYGDGEGRHALKARSDSAELNLAALGRKINF</sequence>
<name>A0ABD3I5X4_9MARC</name>
<dbReference type="AlphaFoldDB" id="A0ABD3I5X4"/>
<proteinExistence type="predicted"/>
<keyword evidence="2" id="KW-1185">Reference proteome</keyword>
<evidence type="ECO:0000313" key="1">
    <source>
        <dbReference type="EMBL" id="KAL3697009.1"/>
    </source>
</evidence>
<reference evidence="1 2" key="1">
    <citation type="submission" date="2024-09" db="EMBL/GenBank/DDBJ databases">
        <title>Chromosome-scale assembly of Riccia sorocarpa.</title>
        <authorList>
            <person name="Paukszto L."/>
        </authorList>
    </citation>
    <scope>NUCLEOTIDE SEQUENCE [LARGE SCALE GENOMIC DNA]</scope>
    <source>
        <strain evidence="1">LP-2024</strain>
        <tissue evidence="1">Aerial parts of the thallus</tissue>
    </source>
</reference>
<gene>
    <name evidence="1" type="ORF">R1sor_011085</name>
</gene>
<organism evidence="1 2">
    <name type="scientific">Riccia sorocarpa</name>
    <dbReference type="NCBI Taxonomy" id="122646"/>
    <lineage>
        <taxon>Eukaryota</taxon>
        <taxon>Viridiplantae</taxon>
        <taxon>Streptophyta</taxon>
        <taxon>Embryophyta</taxon>
        <taxon>Marchantiophyta</taxon>
        <taxon>Marchantiopsida</taxon>
        <taxon>Marchantiidae</taxon>
        <taxon>Marchantiales</taxon>
        <taxon>Ricciaceae</taxon>
        <taxon>Riccia</taxon>
    </lineage>
</organism>
<comment type="caution">
    <text evidence="1">The sequence shown here is derived from an EMBL/GenBank/DDBJ whole genome shotgun (WGS) entry which is preliminary data.</text>
</comment>
<evidence type="ECO:0000313" key="2">
    <source>
        <dbReference type="Proteomes" id="UP001633002"/>
    </source>
</evidence>
<protein>
    <submittedName>
        <fullName evidence="1">Uncharacterized protein</fullName>
    </submittedName>
</protein>
<dbReference type="Proteomes" id="UP001633002">
    <property type="component" value="Unassembled WGS sequence"/>
</dbReference>
<dbReference type="EMBL" id="JBJQOH010000002">
    <property type="protein sequence ID" value="KAL3697009.1"/>
    <property type="molecule type" value="Genomic_DNA"/>
</dbReference>